<evidence type="ECO:0000256" key="2">
    <source>
        <dbReference type="SAM" id="Phobius"/>
    </source>
</evidence>
<dbReference type="PANTHER" id="PTHR10794:SF93">
    <property type="entry name" value="SERINE AMINOPEPTIDASE S33 DOMAIN-CONTAINING PROTEIN"/>
    <property type="match status" value="1"/>
</dbReference>
<name>A0ABM1C4Q5_LIMPO</name>
<organism evidence="4 5">
    <name type="scientific">Limulus polyphemus</name>
    <name type="common">Atlantic horseshoe crab</name>
    <dbReference type="NCBI Taxonomy" id="6850"/>
    <lineage>
        <taxon>Eukaryota</taxon>
        <taxon>Metazoa</taxon>
        <taxon>Ecdysozoa</taxon>
        <taxon>Arthropoda</taxon>
        <taxon>Chelicerata</taxon>
        <taxon>Merostomata</taxon>
        <taxon>Xiphosura</taxon>
        <taxon>Limulidae</taxon>
        <taxon>Limulus</taxon>
    </lineage>
</organism>
<feature type="transmembrane region" description="Helical" evidence="2">
    <location>
        <begin position="12"/>
        <end position="30"/>
    </location>
</feature>
<evidence type="ECO:0000313" key="5">
    <source>
        <dbReference type="RefSeq" id="XP_013794109.2"/>
    </source>
</evidence>
<evidence type="ECO:0000256" key="1">
    <source>
        <dbReference type="ARBA" id="ARBA00010884"/>
    </source>
</evidence>
<feature type="domain" description="AB hydrolase-1" evidence="3">
    <location>
        <begin position="138"/>
        <end position="357"/>
    </location>
</feature>
<sequence length="394" mass="44560">MNLSDWLSFVPIPAWTVVALVTILLFSAFIEMIRPCGASPTVHYKDSTFSRFLLKNVPRFNYPYMPPCWAKHPDVQTLVRIYVMYQGETRFERQFLQMKDRGVIALDWALGEASTFIMRKSRPVIILLPDFMTDARNLAYTCQEAVRQGFQPVVFNRRGHGGSPLTTPRLQSYGDPSDFRQAVKYVRNKLPHGHVTAIGYGAGADLLLAYLGEFGSSAHLATGVAISPLFDPERLYTGFMPQPYELLNLLAGKRLVATHGEGLRRTVDIQQALCSRKLEELEKHIYWKMAGCENAEQYWEKNAPLRDADDISTPVLCIISRDDPLVVDEAIPYDVFQVYPQMLLVTTDYGGHCGFLEWGLEGLRSWADLLALDFVGSVLDFSSKEQRGFKSATR</sequence>
<keyword evidence="4" id="KW-1185">Reference proteome</keyword>
<keyword evidence="2" id="KW-1133">Transmembrane helix</keyword>
<dbReference type="PANTHER" id="PTHR10794">
    <property type="entry name" value="ABHYDROLASE DOMAIN-CONTAINING PROTEIN"/>
    <property type="match status" value="1"/>
</dbReference>
<dbReference type="Gene3D" id="3.40.50.1820">
    <property type="entry name" value="alpha/beta hydrolase"/>
    <property type="match status" value="1"/>
</dbReference>
<keyword evidence="2" id="KW-0472">Membrane</keyword>
<dbReference type="Pfam" id="PF00561">
    <property type="entry name" value="Abhydrolase_1"/>
    <property type="match status" value="1"/>
</dbReference>
<comment type="similarity">
    <text evidence="1">Belongs to the AB hydrolase superfamily. AB hydrolase 4 family.</text>
</comment>
<evidence type="ECO:0000259" key="3">
    <source>
        <dbReference type="Pfam" id="PF00561"/>
    </source>
</evidence>
<dbReference type="PIRSF" id="PIRSF005211">
    <property type="entry name" value="Ab_hydro_YheT"/>
    <property type="match status" value="1"/>
</dbReference>
<gene>
    <name evidence="5" type="primary">LOC106478140</name>
</gene>
<protein>
    <submittedName>
        <fullName evidence="5">Protein ABHD15-like</fullName>
    </submittedName>
</protein>
<dbReference type="InterPro" id="IPR029058">
    <property type="entry name" value="AB_hydrolase_fold"/>
</dbReference>
<proteinExistence type="inferred from homology"/>
<dbReference type="SUPFAM" id="SSF53474">
    <property type="entry name" value="alpha/beta-Hydrolases"/>
    <property type="match status" value="1"/>
</dbReference>
<reference evidence="5" key="1">
    <citation type="submission" date="2025-08" db="UniProtKB">
        <authorList>
            <consortium name="RefSeq"/>
        </authorList>
    </citation>
    <scope>IDENTIFICATION</scope>
    <source>
        <tissue evidence="5">Muscle</tissue>
    </source>
</reference>
<dbReference type="RefSeq" id="XP_013794109.2">
    <property type="nucleotide sequence ID" value="XM_013938655.2"/>
</dbReference>
<dbReference type="InterPro" id="IPR050960">
    <property type="entry name" value="AB_hydrolase_4_sf"/>
</dbReference>
<dbReference type="Proteomes" id="UP000694941">
    <property type="component" value="Unplaced"/>
</dbReference>
<dbReference type="InterPro" id="IPR000073">
    <property type="entry name" value="AB_hydrolase_1"/>
</dbReference>
<dbReference type="GeneID" id="106478140"/>
<keyword evidence="2" id="KW-0812">Transmembrane</keyword>
<accession>A0ABM1C4Q5</accession>
<dbReference type="InterPro" id="IPR012020">
    <property type="entry name" value="ABHD4"/>
</dbReference>
<evidence type="ECO:0000313" key="4">
    <source>
        <dbReference type="Proteomes" id="UP000694941"/>
    </source>
</evidence>